<organism evidence="1">
    <name type="scientific">uncultured Pseudonocardia sp</name>
    <dbReference type="NCBI Taxonomy" id="211455"/>
    <lineage>
        <taxon>Bacteria</taxon>
        <taxon>Bacillati</taxon>
        <taxon>Actinomycetota</taxon>
        <taxon>Actinomycetes</taxon>
        <taxon>Pseudonocardiales</taxon>
        <taxon>Pseudonocardiaceae</taxon>
        <taxon>Pseudonocardia</taxon>
        <taxon>environmental samples</taxon>
    </lineage>
</organism>
<sequence length="115" mass="12223">MSSTPITVEELVERATPHPAGPIRVRGRLLATLAGAWMVQDDRNGPRLHLGGGAGLVATMRAQGVEEYLGGHIYDDPAEALGTVVHDNGRTVLVPLVIEVFRDGATMRADLTGRS</sequence>
<protein>
    <submittedName>
        <fullName evidence="1">Uncharacterized protein</fullName>
    </submittedName>
</protein>
<dbReference type="EMBL" id="CADCUS010000436">
    <property type="protein sequence ID" value="CAA9426431.1"/>
    <property type="molecule type" value="Genomic_DNA"/>
</dbReference>
<gene>
    <name evidence="1" type="ORF">AVDCRST_MAG66-2986</name>
</gene>
<dbReference type="AlphaFoldDB" id="A0A6J4PV58"/>
<accession>A0A6J4PV58</accession>
<proteinExistence type="predicted"/>
<name>A0A6J4PV58_9PSEU</name>
<reference evidence="1" key="1">
    <citation type="submission" date="2020-02" db="EMBL/GenBank/DDBJ databases">
        <authorList>
            <person name="Meier V. D."/>
        </authorList>
    </citation>
    <scope>NUCLEOTIDE SEQUENCE</scope>
    <source>
        <strain evidence="1">AVDCRST_MAG66</strain>
    </source>
</reference>
<evidence type="ECO:0000313" key="1">
    <source>
        <dbReference type="EMBL" id="CAA9426431.1"/>
    </source>
</evidence>